<evidence type="ECO:0000313" key="2">
    <source>
        <dbReference type="EMBL" id="KAF2549255.1"/>
    </source>
</evidence>
<feature type="region of interest" description="Disordered" evidence="1">
    <location>
        <begin position="16"/>
        <end position="35"/>
    </location>
</feature>
<feature type="compositionally biased region" description="Basic residues" evidence="1">
    <location>
        <begin position="188"/>
        <end position="201"/>
    </location>
</feature>
<accession>A0A8S9GSG9</accession>
<protein>
    <submittedName>
        <fullName evidence="2">Uncharacterized protein</fullName>
    </submittedName>
</protein>
<dbReference type="EMBL" id="QGKY02001925">
    <property type="protein sequence ID" value="KAF2549255.1"/>
    <property type="molecule type" value="Genomic_DNA"/>
</dbReference>
<proteinExistence type="predicted"/>
<sequence length="222" mass="25164">MEETALEIIKAAKDKQVTSNYTGRSESNPATPPPVQGFSIQVLLFPDPSVLYTPPVREEEDLGFDSYYSDVAPARVHNSPSDTRVDTARIKSIIVSPLMETEETSPQGGEAVEEDTELEPHYRGETPNRTTLTLTMRHEKTMKMKSIIISPKVEKEREQEVELVPFPREQEIDNSREDTETLLEFQNKVRRLGSRSGRTRLPRNSPKILKGASSKKRRISQL</sequence>
<evidence type="ECO:0000256" key="1">
    <source>
        <dbReference type="SAM" id="MobiDB-lite"/>
    </source>
</evidence>
<reference evidence="2" key="1">
    <citation type="submission" date="2019-12" db="EMBL/GenBank/DDBJ databases">
        <title>Genome sequencing and annotation of Brassica cretica.</title>
        <authorList>
            <person name="Studholme D.J."/>
            <person name="Sarris P.F."/>
        </authorList>
    </citation>
    <scope>NUCLEOTIDE SEQUENCE</scope>
    <source>
        <strain evidence="2">PFS-102/07</strain>
        <tissue evidence="2">Leaf</tissue>
    </source>
</reference>
<dbReference type="AlphaFoldDB" id="A0A8S9GSG9"/>
<feature type="region of interest" description="Disordered" evidence="1">
    <location>
        <begin position="100"/>
        <end position="127"/>
    </location>
</feature>
<name>A0A8S9GSG9_BRACR</name>
<comment type="caution">
    <text evidence="2">The sequence shown here is derived from an EMBL/GenBank/DDBJ whole genome shotgun (WGS) entry which is preliminary data.</text>
</comment>
<gene>
    <name evidence="2" type="ORF">F2Q70_00020730</name>
</gene>
<feature type="region of interest" description="Disordered" evidence="1">
    <location>
        <begin position="188"/>
        <end position="222"/>
    </location>
</feature>
<feature type="compositionally biased region" description="Basic residues" evidence="1">
    <location>
        <begin position="213"/>
        <end position="222"/>
    </location>
</feature>
<organism evidence="2">
    <name type="scientific">Brassica cretica</name>
    <name type="common">Mustard</name>
    <dbReference type="NCBI Taxonomy" id="69181"/>
    <lineage>
        <taxon>Eukaryota</taxon>
        <taxon>Viridiplantae</taxon>
        <taxon>Streptophyta</taxon>
        <taxon>Embryophyta</taxon>
        <taxon>Tracheophyta</taxon>
        <taxon>Spermatophyta</taxon>
        <taxon>Magnoliopsida</taxon>
        <taxon>eudicotyledons</taxon>
        <taxon>Gunneridae</taxon>
        <taxon>Pentapetalae</taxon>
        <taxon>rosids</taxon>
        <taxon>malvids</taxon>
        <taxon>Brassicales</taxon>
        <taxon>Brassicaceae</taxon>
        <taxon>Brassiceae</taxon>
        <taxon>Brassica</taxon>
    </lineage>
</organism>
<feature type="compositionally biased region" description="Polar residues" evidence="1">
    <location>
        <begin position="17"/>
        <end position="29"/>
    </location>
</feature>